<accession>A0A3A8ESA4</accession>
<dbReference type="OrthoDB" id="9801223at2"/>
<evidence type="ECO:0000256" key="3">
    <source>
        <dbReference type="ARBA" id="ARBA00022723"/>
    </source>
</evidence>
<dbReference type="InterPro" id="IPR001041">
    <property type="entry name" value="2Fe-2S_ferredoxin-type"/>
</dbReference>
<dbReference type="Gene3D" id="3.10.20.30">
    <property type="match status" value="1"/>
</dbReference>
<dbReference type="CDD" id="cd06185">
    <property type="entry name" value="PDR_like"/>
    <property type="match status" value="1"/>
</dbReference>
<dbReference type="GO" id="GO:0051537">
    <property type="term" value="F:2 iron, 2 sulfur cluster binding"/>
    <property type="evidence" value="ECO:0007669"/>
    <property type="project" value="UniProtKB-KW"/>
</dbReference>
<evidence type="ECO:0000256" key="5">
    <source>
        <dbReference type="ARBA" id="ARBA00023004"/>
    </source>
</evidence>
<proteinExistence type="predicted"/>
<dbReference type="AlphaFoldDB" id="A0A3A8ESA4"/>
<dbReference type="Pfam" id="PF00111">
    <property type="entry name" value="Fer2"/>
    <property type="match status" value="1"/>
</dbReference>
<name>A0A3A8ESA4_9GAMM</name>
<dbReference type="InterPro" id="IPR017938">
    <property type="entry name" value="Riboflavin_synthase-like_b-brl"/>
</dbReference>
<dbReference type="InterPro" id="IPR017927">
    <property type="entry name" value="FAD-bd_FR_type"/>
</dbReference>
<evidence type="ECO:0000256" key="4">
    <source>
        <dbReference type="ARBA" id="ARBA00023002"/>
    </source>
</evidence>
<keyword evidence="4" id="KW-0560">Oxidoreductase</keyword>
<keyword evidence="6" id="KW-0411">Iron-sulfur</keyword>
<dbReference type="EMBL" id="RAXT01000089">
    <property type="protein sequence ID" value="RKG32854.1"/>
    <property type="molecule type" value="Genomic_DNA"/>
</dbReference>
<dbReference type="PANTHER" id="PTHR47354">
    <property type="entry name" value="NADH OXIDOREDUCTASE HCR"/>
    <property type="match status" value="1"/>
</dbReference>
<dbReference type="PROSITE" id="PS51085">
    <property type="entry name" value="2FE2S_FER_2"/>
    <property type="match status" value="1"/>
</dbReference>
<dbReference type="PANTHER" id="PTHR47354:SF1">
    <property type="entry name" value="CARNITINE MONOOXYGENASE REDUCTASE SUBUNIT"/>
    <property type="match status" value="1"/>
</dbReference>
<evidence type="ECO:0000313" key="9">
    <source>
        <dbReference type="EMBL" id="RKG32854.1"/>
    </source>
</evidence>
<dbReference type="CDD" id="cd00207">
    <property type="entry name" value="fer2"/>
    <property type="match status" value="1"/>
</dbReference>
<evidence type="ECO:0000259" key="7">
    <source>
        <dbReference type="PROSITE" id="PS51085"/>
    </source>
</evidence>
<dbReference type="Gene3D" id="2.40.30.10">
    <property type="entry name" value="Translation factors"/>
    <property type="match status" value="1"/>
</dbReference>
<dbReference type="InterPro" id="IPR039261">
    <property type="entry name" value="FNR_nucleotide-bd"/>
</dbReference>
<keyword evidence="10" id="KW-1185">Reference proteome</keyword>
<keyword evidence="2" id="KW-0001">2Fe-2S</keyword>
<dbReference type="PRINTS" id="PR00409">
    <property type="entry name" value="PHDIOXRDTASE"/>
</dbReference>
<gene>
    <name evidence="9" type="ORF">D7V20_18130</name>
</gene>
<keyword evidence="3" id="KW-0479">Metal-binding</keyword>
<dbReference type="SUPFAM" id="SSF52343">
    <property type="entry name" value="Ferredoxin reductase-like, C-terminal NADP-linked domain"/>
    <property type="match status" value="1"/>
</dbReference>
<dbReference type="Gene3D" id="3.40.50.80">
    <property type="entry name" value="Nucleotide-binding domain of ferredoxin-NADP reductase (FNR) module"/>
    <property type="match status" value="1"/>
</dbReference>
<comment type="caution">
    <text evidence="9">The sequence shown here is derived from an EMBL/GenBank/DDBJ whole genome shotgun (WGS) entry which is preliminary data.</text>
</comment>
<keyword evidence="1" id="KW-0285">Flavoprotein</keyword>
<dbReference type="PROSITE" id="PS51384">
    <property type="entry name" value="FAD_FR"/>
    <property type="match status" value="1"/>
</dbReference>
<dbReference type="SUPFAM" id="SSF63380">
    <property type="entry name" value="Riboflavin synthase domain-like"/>
    <property type="match status" value="1"/>
</dbReference>
<dbReference type="SUPFAM" id="SSF54292">
    <property type="entry name" value="2Fe-2S ferredoxin-like"/>
    <property type="match status" value="1"/>
</dbReference>
<keyword evidence="5" id="KW-0408">Iron</keyword>
<dbReference type="GO" id="GO:0016491">
    <property type="term" value="F:oxidoreductase activity"/>
    <property type="evidence" value="ECO:0007669"/>
    <property type="project" value="UniProtKB-KW"/>
</dbReference>
<sequence>MMNCRIEAIVDEALGIKSFLLEPTDGIRLPTYTAGAHIDVYVSSDIIRQYSLIKLPELDNQYLIGILKDQNSRGGSEKVHTEFMVGNEIKISEPRNLFALDQQAEHHILFAGGIGITPILSMALELHKQQKSFELHYCVRTIEHAAFKKQLIDSQIAEYCCIHIDDQPLTKMDLSKIIGRNKPQQHIYVCGPSGFIDYIHRTALENEWSEQQFHKENFSNTVDHSHDQSFELVLANSNRILLVPSDKSALEILLENELDVDCSCEQGICGSCVLEVIEGEIEHHDQFLTDAEKSSNKLFTPCCSRAKSKQLVIRL</sequence>
<dbReference type="InterPro" id="IPR001433">
    <property type="entry name" value="OxRdtase_FAD/NAD-bd"/>
</dbReference>
<feature type="domain" description="FAD-binding FR-type" evidence="8">
    <location>
        <begin position="1"/>
        <end position="101"/>
    </location>
</feature>
<organism evidence="9 10">
    <name type="scientific">Acinetobacter rongchengensis</name>
    <dbReference type="NCBI Taxonomy" id="2419601"/>
    <lineage>
        <taxon>Bacteria</taxon>
        <taxon>Pseudomonadati</taxon>
        <taxon>Pseudomonadota</taxon>
        <taxon>Gammaproteobacteria</taxon>
        <taxon>Moraxellales</taxon>
        <taxon>Moraxellaceae</taxon>
        <taxon>Acinetobacter</taxon>
    </lineage>
</organism>
<reference evidence="9 10" key="1">
    <citation type="submission" date="2018-09" db="EMBL/GenBank/DDBJ databases">
        <title>The draft genome of Acinetobacter spp. strains.</title>
        <authorList>
            <person name="Qin J."/>
            <person name="Feng Y."/>
            <person name="Zong Z."/>
        </authorList>
    </citation>
    <scope>NUCLEOTIDE SEQUENCE [LARGE SCALE GENOMIC DNA]</scope>
    <source>
        <strain evidence="9 10">WCHAc060115</strain>
    </source>
</reference>
<dbReference type="InterPro" id="IPR006058">
    <property type="entry name" value="2Fe2S_fd_BS"/>
</dbReference>
<evidence type="ECO:0000313" key="10">
    <source>
        <dbReference type="Proteomes" id="UP000280405"/>
    </source>
</evidence>
<feature type="domain" description="2Fe-2S ferredoxin-type" evidence="7">
    <location>
        <begin position="228"/>
        <end position="315"/>
    </location>
</feature>
<dbReference type="InterPro" id="IPR012675">
    <property type="entry name" value="Beta-grasp_dom_sf"/>
</dbReference>
<dbReference type="Proteomes" id="UP000280405">
    <property type="component" value="Unassembled WGS sequence"/>
</dbReference>
<dbReference type="InterPro" id="IPR050415">
    <property type="entry name" value="MRET"/>
</dbReference>
<evidence type="ECO:0000259" key="8">
    <source>
        <dbReference type="PROSITE" id="PS51384"/>
    </source>
</evidence>
<dbReference type="GO" id="GO:0046872">
    <property type="term" value="F:metal ion binding"/>
    <property type="evidence" value="ECO:0007669"/>
    <property type="project" value="UniProtKB-KW"/>
</dbReference>
<dbReference type="PROSITE" id="PS00197">
    <property type="entry name" value="2FE2S_FER_1"/>
    <property type="match status" value="1"/>
</dbReference>
<protein>
    <submittedName>
        <fullName evidence="9">Oxidoreductase</fullName>
    </submittedName>
</protein>
<dbReference type="Pfam" id="PF00175">
    <property type="entry name" value="NAD_binding_1"/>
    <property type="match status" value="1"/>
</dbReference>
<dbReference type="InterPro" id="IPR036010">
    <property type="entry name" value="2Fe-2S_ferredoxin-like_sf"/>
</dbReference>
<evidence type="ECO:0000256" key="6">
    <source>
        <dbReference type="ARBA" id="ARBA00023014"/>
    </source>
</evidence>
<evidence type="ECO:0000256" key="1">
    <source>
        <dbReference type="ARBA" id="ARBA00022630"/>
    </source>
</evidence>
<evidence type="ECO:0000256" key="2">
    <source>
        <dbReference type="ARBA" id="ARBA00022714"/>
    </source>
</evidence>
<dbReference type="RefSeq" id="WP_120385320.1">
    <property type="nucleotide sequence ID" value="NZ_RAXT01000089.1"/>
</dbReference>